<reference evidence="1 2" key="1">
    <citation type="journal article" date="2016" name="Virology">
        <title>The genomic content and context of auxiliary metabolic genes in marine cyanomyoviruses.</title>
        <authorList>
            <person name="Crummett L.T."/>
            <person name="Puxty R.J."/>
            <person name="Weihe C."/>
            <person name="Marston M.F."/>
            <person name="Martiny J.B."/>
        </authorList>
    </citation>
    <scope>NUCLEOTIDE SEQUENCE [LARGE SCALE GENOMIC DNA]</scope>
    <source>
        <strain evidence="1">0808SB25</strain>
    </source>
</reference>
<accession>A0A1D8KIR5</accession>
<organism evidence="1 2">
    <name type="scientific">Synechococcus phage S-CAM3</name>
    <dbReference type="NCBI Taxonomy" id="1883366"/>
    <lineage>
        <taxon>Viruses</taxon>
        <taxon>Duplodnaviria</taxon>
        <taxon>Heunggongvirae</taxon>
        <taxon>Uroviricota</taxon>
        <taxon>Caudoviricetes</taxon>
        <taxon>Pantevenvirales</taxon>
        <taxon>Kyanoviridae</taxon>
        <taxon>Charybdisvirus</taxon>
        <taxon>Charybdisvirus scam3</taxon>
    </lineage>
</organism>
<name>A0A1D8KIR5_9CAUD</name>
<protein>
    <submittedName>
        <fullName evidence="1">Uncharacterized protein</fullName>
    </submittedName>
</protein>
<evidence type="ECO:0000313" key="2">
    <source>
        <dbReference type="Proteomes" id="UP000240920"/>
    </source>
</evidence>
<proteinExistence type="predicted"/>
<sequence length="173" mass="20167">MNIFVTDQDPTKSAQVLPDKHIVKMPLETCQMASVIFSKHHWDWGTIRKKDGTPYRTTGGFKHHPCTLWASSSLVNFAWMLHHGFDLMFEYTQRFGKEHGCHTTMCEAMAIFHGHGGNIYDHTQASNFARAMPDEFKYDDSIDTFTAYKMYIASKPWVADNYRRMPQRKPNWI</sequence>
<gene>
    <name evidence="1" type="ORF">S250808_043</name>
</gene>
<dbReference type="InterPro" id="IPR004260">
    <property type="entry name" value="Pyr-dimer_DNA_glycosylase"/>
</dbReference>
<dbReference type="Proteomes" id="UP000240920">
    <property type="component" value="Segment"/>
</dbReference>
<dbReference type="EMBL" id="KU686197">
    <property type="protein sequence ID" value="AOV58548.1"/>
    <property type="molecule type" value="Genomic_DNA"/>
</dbReference>
<dbReference type="Pfam" id="PF03013">
    <property type="entry name" value="Pyr_excise"/>
    <property type="match status" value="1"/>
</dbReference>
<evidence type="ECO:0000313" key="1">
    <source>
        <dbReference type="EMBL" id="AOV58548.1"/>
    </source>
</evidence>